<dbReference type="Gramene" id="AUR62001261-RA">
    <property type="protein sequence ID" value="AUR62001261-RA:cds"/>
    <property type="gene ID" value="AUR62001261"/>
</dbReference>
<dbReference type="GO" id="GO:0009534">
    <property type="term" value="C:chloroplast thylakoid"/>
    <property type="evidence" value="ECO:0007669"/>
    <property type="project" value="TreeGrafter"/>
</dbReference>
<comment type="subcellular location">
    <subcellularLocation>
        <location evidence="1">Membrane</location>
    </subcellularLocation>
</comment>
<evidence type="ECO:0000256" key="8">
    <source>
        <dbReference type="SAM" id="Phobius"/>
    </source>
</evidence>
<evidence type="ECO:0000256" key="1">
    <source>
        <dbReference type="ARBA" id="ARBA00004370"/>
    </source>
</evidence>
<dbReference type="Pfam" id="PF06298">
    <property type="entry name" value="PsbY"/>
    <property type="match status" value="1"/>
</dbReference>
<feature type="transmembrane region" description="Helical" evidence="8">
    <location>
        <begin position="157"/>
        <end position="176"/>
    </location>
</feature>
<keyword evidence="10" id="KW-1185">Reference proteome</keyword>
<evidence type="ECO:0000256" key="6">
    <source>
        <dbReference type="ARBA" id="ARBA00023136"/>
    </source>
</evidence>
<keyword evidence="5" id="KW-0793">Thylakoid</keyword>
<dbReference type="Proteomes" id="UP000596660">
    <property type="component" value="Unplaced"/>
</dbReference>
<dbReference type="PANTHER" id="PTHR34790:SF1">
    <property type="entry name" value="PHOTOSYSTEM II CORE COMPLEX PROTEINS PSBY, CHLOROPLASTIC"/>
    <property type="match status" value="1"/>
</dbReference>
<dbReference type="EnsemblPlants" id="AUR62001261-RA">
    <property type="protein sequence ID" value="AUR62001261-RA:cds"/>
    <property type="gene ID" value="AUR62001261"/>
</dbReference>
<dbReference type="GeneID" id="110687597"/>
<organism evidence="9 10">
    <name type="scientific">Chenopodium quinoa</name>
    <name type="common">Quinoa</name>
    <dbReference type="NCBI Taxonomy" id="63459"/>
    <lineage>
        <taxon>Eukaryota</taxon>
        <taxon>Viridiplantae</taxon>
        <taxon>Streptophyta</taxon>
        <taxon>Embryophyta</taxon>
        <taxon>Tracheophyta</taxon>
        <taxon>Spermatophyta</taxon>
        <taxon>Magnoliopsida</taxon>
        <taxon>eudicotyledons</taxon>
        <taxon>Gunneridae</taxon>
        <taxon>Pentapetalae</taxon>
        <taxon>Caryophyllales</taxon>
        <taxon>Chenopodiaceae</taxon>
        <taxon>Chenopodioideae</taxon>
        <taxon>Atripliceae</taxon>
        <taxon>Chenopodium</taxon>
    </lineage>
</organism>
<accession>A0A803KQF5</accession>
<feature type="transmembrane region" description="Helical" evidence="8">
    <location>
        <begin position="118"/>
        <end position="137"/>
    </location>
</feature>
<name>A0A803KQF5_CHEQI</name>
<dbReference type="OrthoDB" id="1162834at2759"/>
<reference evidence="9" key="1">
    <citation type="journal article" date="2017" name="Nature">
        <title>The genome of Chenopodium quinoa.</title>
        <authorList>
            <person name="Jarvis D.E."/>
            <person name="Ho Y.S."/>
            <person name="Lightfoot D.J."/>
            <person name="Schmoeckel S.M."/>
            <person name="Li B."/>
            <person name="Borm T.J.A."/>
            <person name="Ohyanagi H."/>
            <person name="Mineta K."/>
            <person name="Michell C.T."/>
            <person name="Saber N."/>
            <person name="Kharbatia N.M."/>
            <person name="Rupper R.R."/>
            <person name="Sharp A.R."/>
            <person name="Dally N."/>
            <person name="Boughton B.A."/>
            <person name="Woo Y.H."/>
            <person name="Gao G."/>
            <person name="Schijlen E.G.W.M."/>
            <person name="Guo X."/>
            <person name="Momin A.A."/>
            <person name="Negrao S."/>
            <person name="Al-Babili S."/>
            <person name="Gehring C."/>
            <person name="Roessner U."/>
            <person name="Jung C."/>
            <person name="Murphy K."/>
            <person name="Arold S.T."/>
            <person name="Gojobori T."/>
            <person name="van der Linden C.G."/>
            <person name="van Loo E.N."/>
            <person name="Jellen E.N."/>
            <person name="Maughan P.J."/>
            <person name="Tester M."/>
        </authorList>
    </citation>
    <scope>NUCLEOTIDE SEQUENCE [LARGE SCALE GENOMIC DNA]</scope>
    <source>
        <strain evidence="9">cv. PI 614886</strain>
    </source>
</reference>
<dbReference type="OMA" id="KYHFIIS"/>
<evidence type="ECO:0000256" key="2">
    <source>
        <dbReference type="ARBA" id="ARBA00022531"/>
    </source>
</evidence>
<reference evidence="9" key="2">
    <citation type="submission" date="2021-03" db="UniProtKB">
        <authorList>
            <consortium name="EnsemblPlants"/>
        </authorList>
    </citation>
    <scope>IDENTIFICATION</scope>
</reference>
<evidence type="ECO:0000256" key="4">
    <source>
        <dbReference type="ARBA" id="ARBA00022989"/>
    </source>
</evidence>
<evidence type="ECO:0000313" key="9">
    <source>
        <dbReference type="EnsemblPlants" id="AUR62001261-RA:cds"/>
    </source>
</evidence>
<dbReference type="KEGG" id="cqi:110687597"/>
<dbReference type="InterPro" id="IPR009388">
    <property type="entry name" value="PSII_PsbY"/>
</dbReference>
<dbReference type="RefSeq" id="XP_021719928.1">
    <property type="nucleotide sequence ID" value="XM_021864236.1"/>
</dbReference>
<dbReference type="GO" id="GO:0045454">
    <property type="term" value="P:cell redox homeostasis"/>
    <property type="evidence" value="ECO:0007669"/>
    <property type="project" value="TreeGrafter"/>
</dbReference>
<dbReference type="GO" id="GO:0030145">
    <property type="term" value="F:manganese ion binding"/>
    <property type="evidence" value="ECO:0007669"/>
    <property type="project" value="InterPro"/>
</dbReference>
<protein>
    <submittedName>
        <fullName evidence="9">Uncharacterized protein</fullName>
    </submittedName>
</protein>
<dbReference type="HAMAP" id="MF_00717">
    <property type="entry name" value="PSII_PsbY"/>
    <property type="match status" value="1"/>
</dbReference>
<dbReference type="InterPro" id="IPR038760">
    <property type="entry name" value="PsbY_plant"/>
</dbReference>
<keyword evidence="4 8" id="KW-1133">Transmembrane helix</keyword>
<proteinExistence type="inferred from homology"/>
<dbReference type="GO" id="GO:0015979">
    <property type="term" value="P:photosynthesis"/>
    <property type="evidence" value="ECO:0007669"/>
    <property type="project" value="UniProtKB-KW"/>
</dbReference>
<dbReference type="PANTHER" id="PTHR34790">
    <property type="entry name" value="PHOTOSYSTEM II CORE COMPLEX PROTEINS PSBY, CHLOROPLASTIC"/>
    <property type="match status" value="1"/>
</dbReference>
<keyword evidence="2" id="KW-0602">Photosynthesis</keyword>
<dbReference type="AlphaFoldDB" id="A0A803KQF5"/>
<dbReference type="GO" id="GO:0009523">
    <property type="term" value="C:photosystem II"/>
    <property type="evidence" value="ECO:0007669"/>
    <property type="project" value="UniProtKB-KW"/>
</dbReference>
<feature type="transmembrane region" description="Helical" evidence="8">
    <location>
        <begin position="84"/>
        <end position="106"/>
    </location>
</feature>
<keyword evidence="7" id="KW-0604">Photosystem II</keyword>
<gene>
    <name evidence="9" type="primary">LOC110687597</name>
</gene>
<keyword evidence="3 8" id="KW-0812">Transmembrane</keyword>
<evidence type="ECO:0000256" key="3">
    <source>
        <dbReference type="ARBA" id="ARBA00022692"/>
    </source>
</evidence>
<sequence>MAATTSSLAIHIPKYHFIISSSCSKPGSLPVSRSLKPSNNPDKSLSFAKNLAVASTVFSPLATSPLALAAKQIVESPQEDNRGLILLVPVAAAVGWVLFNILGPALNQINRMRSEKMTIVGLGLGGLLAAASSAVIVPSASAASEVAESEGASGGGSQGLLALIVAGAVALEVVMLNSMQSKYEEKGGASD</sequence>
<evidence type="ECO:0000313" key="10">
    <source>
        <dbReference type="Proteomes" id="UP000596660"/>
    </source>
</evidence>
<keyword evidence="6 8" id="KW-0472">Membrane</keyword>
<evidence type="ECO:0000256" key="7">
    <source>
        <dbReference type="ARBA" id="ARBA00023276"/>
    </source>
</evidence>
<evidence type="ECO:0000256" key="5">
    <source>
        <dbReference type="ARBA" id="ARBA00023078"/>
    </source>
</evidence>